<dbReference type="EMBL" id="CP035464">
    <property type="protein sequence ID" value="QAY33191.1"/>
    <property type="molecule type" value="Genomic_DNA"/>
</dbReference>
<evidence type="ECO:0000313" key="2">
    <source>
        <dbReference type="Proteomes" id="UP000293589"/>
    </source>
</evidence>
<protein>
    <submittedName>
        <fullName evidence="1">Uncharacterized protein</fullName>
    </submittedName>
</protein>
<organism evidence="1 2">
    <name type="scientific">Bifidobacterium pullorum subsp. gallinarum</name>
    <dbReference type="NCBI Taxonomy" id="78344"/>
    <lineage>
        <taxon>Bacteria</taxon>
        <taxon>Bacillati</taxon>
        <taxon>Actinomycetota</taxon>
        <taxon>Actinomycetes</taxon>
        <taxon>Bifidobacteriales</taxon>
        <taxon>Bifidobacteriaceae</taxon>
        <taxon>Bifidobacterium</taxon>
    </lineage>
</organism>
<name>A0A4P6DT59_9BIFI</name>
<gene>
    <name evidence="1" type="ORF">ESN35_07040</name>
</gene>
<accession>A0A4P6DT59</accession>
<sequence>MAELPGMNRLAHLLGLGEPAAQPGNHHLAGSKPLMINPLEYPARMGQIGALAVVQLIETLAFAPSVGPVNAAC</sequence>
<reference evidence="1 2" key="1">
    <citation type="submission" date="2019-01" db="EMBL/GenBank/DDBJ databases">
        <title>Complete genome sequence of Bifidobacterium gallinarum CACC 514.</title>
        <authorList>
            <person name="Jung M."/>
        </authorList>
    </citation>
    <scope>NUCLEOTIDE SEQUENCE [LARGE SCALE GENOMIC DNA]</scope>
    <source>
        <strain evidence="1 2">CACC 514</strain>
    </source>
</reference>
<evidence type="ECO:0000313" key="1">
    <source>
        <dbReference type="EMBL" id="QAY33191.1"/>
    </source>
</evidence>
<dbReference type="Proteomes" id="UP000293589">
    <property type="component" value="Chromosome"/>
</dbReference>
<dbReference type="AlphaFoldDB" id="A0A4P6DT59"/>
<proteinExistence type="predicted"/>
<dbReference type="KEGG" id="bgx:ESN35_07040"/>
<dbReference type="RefSeq" id="WP_129237710.1">
    <property type="nucleotide sequence ID" value="NZ_CP035464.1"/>
</dbReference>